<dbReference type="InterPro" id="IPR011990">
    <property type="entry name" value="TPR-like_helical_dom_sf"/>
</dbReference>
<reference evidence="6" key="1">
    <citation type="submission" date="2023-03" db="EMBL/GenBank/DDBJ databases">
        <title>Andean soil-derived lignocellulolytic bacterial consortium as a source of novel taxa and putative plastic-active enzymes.</title>
        <authorList>
            <person name="Diaz-Garcia L."/>
            <person name="Chuvochina M."/>
            <person name="Feuerriegel G."/>
            <person name="Bunk B."/>
            <person name="Sproer C."/>
            <person name="Streit W.R."/>
            <person name="Rodriguez L.M."/>
            <person name="Overmann J."/>
            <person name="Jimenez D.J."/>
        </authorList>
    </citation>
    <scope>NUCLEOTIDE SEQUENCE</scope>
    <source>
        <strain evidence="6">MAG 2441</strain>
    </source>
</reference>
<dbReference type="SUPFAM" id="SSF48452">
    <property type="entry name" value="TPR-like"/>
    <property type="match status" value="1"/>
</dbReference>
<dbReference type="InterPro" id="IPR001623">
    <property type="entry name" value="DnaJ_domain"/>
</dbReference>
<evidence type="ECO:0000313" key="6">
    <source>
        <dbReference type="EMBL" id="WEK55466.1"/>
    </source>
</evidence>
<dbReference type="GO" id="GO:0051082">
    <property type="term" value="F:unfolded protein binding"/>
    <property type="evidence" value="ECO:0007669"/>
    <property type="project" value="TreeGrafter"/>
</dbReference>
<dbReference type="CDD" id="cd06257">
    <property type="entry name" value="DnaJ"/>
    <property type="match status" value="1"/>
</dbReference>
<dbReference type="AlphaFoldDB" id="A0AA95EYY4"/>
<dbReference type="PANTHER" id="PTHR43096">
    <property type="entry name" value="DNAJ HOMOLOG 1, MITOCHONDRIAL-RELATED"/>
    <property type="match status" value="1"/>
</dbReference>
<evidence type="ECO:0000259" key="5">
    <source>
        <dbReference type="SMART" id="SM00271"/>
    </source>
</evidence>
<feature type="domain" description="J" evidence="5">
    <location>
        <begin position="4"/>
        <end position="56"/>
    </location>
</feature>
<organism evidence="6 7">
    <name type="scientific">Candidatus Cohnella colombiensis</name>
    <dbReference type="NCBI Taxonomy" id="3121368"/>
    <lineage>
        <taxon>Bacteria</taxon>
        <taxon>Bacillati</taxon>
        <taxon>Bacillota</taxon>
        <taxon>Bacilli</taxon>
        <taxon>Bacillales</taxon>
        <taxon>Paenibacillaceae</taxon>
        <taxon>Cohnella</taxon>
    </lineage>
</organism>
<dbReference type="Pfam" id="PF00226">
    <property type="entry name" value="DnaJ"/>
    <property type="match status" value="1"/>
</dbReference>
<keyword evidence="2" id="KW-0346">Stress response</keyword>
<keyword evidence="4" id="KW-0812">Transmembrane</keyword>
<keyword evidence="1" id="KW-0235">DNA replication</keyword>
<proteinExistence type="predicted"/>
<evidence type="ECO:0000256" key="4">
    <source>
        <dbReference type="SAM" id="Phobius"/>
    </source>
</evidence>
<dbReference type="SUPFAM" id="SSF46565">
    <property type="entry name" value="Chaperone J-domain"/>
    <property type="match status" value="1"/>
</dbReference>
<dbReference type="Gene3D" id="1.10.287.110">
    <property type="entry name" value="DnaJ domain"/>
    <property type="match status" value="1"/>
</dbReference>
<keyword evidence="7" id="KW-1185">Reference proteome</keyword>
<sequence>MTTQSYYEILGVSPDAAPAEIKKGYATQIRIFPNQTHPEQFQLIRQAYETLKDADKRAEYDRTYKWVDGSKGVQLNKIIALMREDKHHKALTLLRSLQQEDPNQEIVLYYIAVCLIHTEQGPEAKRILDRLMRIDPENTDYLEMFAHYYEGKQHHEKALEYWERLIRLVPNNRNYRLKASNVHYTMNQLFDAAEVLERFLTNQISTISLEDMDIVLELYFIAIVRDNSKDKHVQLERIRTLAADPDNVETILFVLLGTVEETAHNSIVSEDLTELIDSINRGNDQSISDFVRERQLDDVHYETASTATAEHDNNQSRSLVLAIIIGIIVSMMATPIFGILAGIIAYIYSRAIKQFIAGVGCLIIIVVVLFFIFGR</sequence>
<evidence type="ECO:0000313" key="7">
    <source>
        <dbReference type="Proteomes" id="UP001178662"/>
    </source>
</evidence>
<dbReference type="SMART" id="SM00028">
    <property type="entry name" value="TPR"/>
    <property type="match status" value="2"/>
</dbReference>
<feature type="transmembrane region" description="Helical" evidence="4">
    <location>
        <begin position="355"/>
        <end position="373"/>
    </location>
</feature>
<protein>
    <submittedName>
        <fullName evidence="6">DnaJ domain-containing protein</fullName>
    </submittedName>
</protein>
<dbReference type="EMBL" id="CP119317">
    <property type="protein sequence ID" value="WEK55466.1"/>
    <property type="molecule type" value="Genomic_DNA"/>
</dbReference>
<dbReference type="Gene3D" id="1.25.40.10">
    <property type="entry name" value="Tetratricopeptide repeat domain"/>
    <property type="match status" value="1"/>
</dbReference>
<dbReference type="PRINTS" id="PR00625">
    <property type="entry name" value="JDOMAIN"/>
</dbReference>
<evidence type="ECO:0000256" key="2">
    <source>
        <dbReference type="ARBA" id="ARBA00023016"/>
    </source>
</evidence>
<dbReference type="Pfam" id="PF14559">
    <property type="entry name" value="TPR_19"/>
    <property type="match status" value="1"/>
</dbReference>
<dbReference type="GO" id="GO:0006260">
    <property type="term" value="P:DNA replication"/>
    <property type="evidence" value="ECO:0007669"/>
    <property type="project" value="UniProtKB-KW"/>
</dbReference>
<dbReference type="InterPro" id="IPR019734">
    <property type="entry name" value="TPR_rpt"/>
</dbReference>
<keyword evidence="3" id="KW-0143">Chaperone</keyword>
<feature type="transmembrane region" description="Helical" evidence="4">
    <location>
        <begin position="319"/>
        <end position="348"/>
    </location>
</feature>
<dbReference type="PROSITE" id="PS00636">
    <property type="entry name" value="DNAJ_1"/>
    <property type="match status" value="1"/>
</dbReference>
<evidence type="ECO:0000256" key="1">
    <source>
        <dbReference type="ARBA" id="ARBA00022705"/>
    </source>
</evidence>
<dbReference type="Proteomes" id="UP001178662">
    <property type="component" value="Chromosome"/>
</dbReference>
<keyword evidence="4" id="KW-1133">Transmembrane helix</keyword>
<dbReference type="PANTHER" id="PTHR43096:SF52">
    <property type="entry name" value="DNAJ HOMOLOG 1, MITOCHONDRIAL-RELATED"/>
    <property type="match status" value="1"/>
</dbReference>
<name>A0AA95EYY4_9BACL</name>
<dbReference type="InterPro" id="IPR036869">
    <property type="entry name" value="J_dom_sf"/>
</dbReference>
<dbReference type="GO" id="GO:0005737">
    <property type="term" value="C:cytoplasm"/>
    <property type="evidence" value="ECO:0007669"/>
    <property type="project" value="TreeGrafter"/>
</dbReference>
<dbReference type="GO" id="GO:0042026">
    <property type="term" value="P:protein refolding"/>
    <property type="evidence" value="ECO:0007669"/>
    <property type="project" value="TreeGrafter"/>
</dbReference>
<evidence type="ECO:0000256" key="3">
    <source>
        <dbReference type="ARBA" id="ARBA00023186"/>
    </source>
</evidence>
<dbReference type="InterPro" id="IPR018253">
    <property type="entry name" value="DnaJ_domain_CS"/>
</dbReference>
<dbReference type="SMART" id="SM00271">
    <property type="entry name" value="DnaJ"/>
    <property type="match status" value="1"/>
</dbReference>
<gene>
    <name evidence="6" type="ORF">P0Y55_05255</name>
</gene>
<accession>A0AA95EYY4</accession>
<keyword evidence="4" id="KW-0472">Membrane</keyword>